<dbReference type="AlphaFoldDB" id="A0A4Z1PTQ2"/>
<proteinExistence type="predicted"/>
<dbReference type="Proteomes" id="UP000298493">
    <property type="component" value="Unassembled WGS sequence"/>
</dbReference>
<gene>
    <name evidence="1" type="ORF">E6O75_ATG00872</name>
</gene>
<evidence type="ECO:0000313" key="2">
    <source>
        <dbReference type="Proteomes" id="UP000298493"/>
    </source>
</evidence>
<sequence length="324" mass="36024">MATPINAPNASKSVLSTTKGTLQQRTINAYLATTRNHRAIMSFTAIMSGSPALSLSASPALSTLSTTHRRNFSLNAIASRMAPAPKTTTYTGTFAKPLFDIESYALITIFRALQHTNMLSHEEMTTIKSDIRAKIRALSTNKTTPSTRTGRKKWKWNEDEPTNVRMPLVLPTEREMTKKITIPINDAPKTPQGWILRPEFEDLASTILSDETDTEILLQIRRVLSGAAPSTTTLSRSHASRMAEFMAHAQPDSFELRRADVKMLVEMTRGLDARGDGAKFGLVEMKRCLEIVGQEEVKRLLRGAEGDRGLLGLLWMRLGDVRRL</sequence>
<protein>
    <submittedName>
        <fullName evidence="1">Uncharacterized protein</fullName>
    </submittedName>
</protein>
<keyword evidence="2" id="KW-1185">Reference proteome</keyword>
<reference evidence="1 2" key="1">
    <citation type="submission" date="2019-04" db="EMBL/GenBank/DDBJ databases">
        <title>High contiguity whole genome sequence and gene annotation resource for two Venturia nashicola isolates.</title>
        <authorList>
            <person name="Prokchorchik M."/>
            <person name="Won K."/>
            <person name="Lee Y."/>
            <person name="Choi E.D."/>
            <person name="Segonzac C."/>
            <person name="Sohn K.H."/>
        </authorList>
    </citation>
    <scope>NUCLEOTIDE SEQUENCE [LARGE SCALE GENOMIC DNA]</scope>
    <source>
        <strain evidence="1 2">PRI2</strain>
    </source>
</reference>
<comment type="caution">
    <text evidence="1">The sequence shown here is derived from an EMBL/GenBank/DDBJ whole genome shotgun (WGS) entry which is preliminary data.</text>
</comment>
<accession>A0A4Z1PTQ2</accession>
<dbReference type="EMBL" id="SNSC02000002">
    <property type="protein sequence ID" value="TID26379.1"/>
    <property type="molecule type" value="Genomic_DNA"/>
</dbReference>
<name>A0A4Z1PTQ2_9PEZI</name>
<organism evidence="1 2">
    <name type="scientific">Venturia nashicola</name>
    <dbReference type="NCBI Taxonomy" id="86259"/>
    <lineage>
        <taxon>Eukaryota</taxon>
        <taxon>Fungi</taxon>
        <taxon>Dikarya</taxon>
        <taxon>Ascomycota</taxon>
        <taxon>Pezizomycotina</taxon>
        <taxon>Dothideomycetes</taxon>
        <taxon>Pleosporomycetidae</taxon>
        <taxon>Venturiales</taxon>
        <taxon>Venturiaceae</taxon>
        <taxon>Venturia</taxon>
    </lineage>
</organism>
<evidence type="ECO:0000313" key="1">
    <source>
        <dbReference type="EMBL" id="TID26379.1"/>
    </source>
</evidence>